<comment type="caution">
    <text evidence="5">The sequence shown here is derived from an EMBL/GenBank/DDBJ whole genome shotgun (WGS) entry which is preliminary data.</text>
</comment>
<evidence type="ECO:0000313" key="6">
    <source>
        <dbReference type="Proteomes" id="UP000586305"/>
    </source>
</evidence>
<dbReference type="PROSITE" id="PS01124">
    <property type="entry name" value="HTH_ARAC_FAMILY_2"/>
    <property type="match status" value="1"/>
</dbReference>
<evidence type="ECO:0000313" key="5">
    <source>
        <dbReference type="EMBL" id="NOU52665.1"/>
    </source>
</evidence>
<protein>
    <submittedName>
        <fullName evidence="5">AraC family transcriptional regulator</fullName>
    </submittedName>
</protein>
<keyword evidence="3" id="KW-0804">Transcription</keyword>
<dbReference type="EMBL" id="JABBPG010000011">
    <property type="protein sequence ID" value="NOU52665.1"/>
    <property type="molecule type" value="Genomic_DNA"/>
</dbReference>
<evidence type="ECO:0000259" key="4">
    <source>
        <dbReference type="PROSITE" id="PS01124"/>
    </source>
</evidence>
<dbReference type="Proteomes" id="UP000586305">
    <property type="component" value="Unassembled WGS sequence"/>
</dbReference>
<dbReference type="PANTHER" id="PTHR43280:SF2">
    <property type="entry name" value="HTH-TYPE TRANSCRIPTIONAL REGULATOR EXSA"/>
    <property type="match status" value="1"/>
</dbReference>
<evidence type="ECO:0000256" key="2">
    <source>
        <dbReference type="ARBA" id="ARBA00023125"/>
    </source>
</evidence>
<dbReference type="SMART" id="SM00342">
    <property type="entry name" value="HTH_ARAC"/>
    <property type="match status" value="1"/>
</dbReference>
<evidence type="ECO:0000256" key="3">
    <source>
        <dbReference type="ARBA" id="ARBA00023163"/>
    </source>
</evidence>
<feature type="domain" description="HTH araC/xylS-type" evidence="4">
    <location>
        <begin position="137"/>
        <end position="229"/>
    </location>
</feature>
<keyword evidence="2" id="KW-0238">DNA-binding</keyword>
<name>A0A849VHA9_9GAMM</name>
<dbReference type="AlphaFoldDB" id="A0A849VHA9"/>
<organism evidence="5 6">
    <name type="scientific">Pseudoalteromonas caenipelagi</name>
    <dbReference type="NCBI Taxonomy" id="2726988"/>
    <lineage>
        <taxon>Bacteria</taxon>
        <taxon>Pseudomonadati</taxon>
        <taxon>Pseudomonadota</taxon>
        <taxon>Gammaproteobacteria</taxon>
        <taxon>Alteromonadales</taxon>
        <taxon>Pseudoalteromonadaceae</taxon>
        <taxon>Pseudoalteromonas</taxon>
    </lineage>
</organism>
<reference evidence="5 6" key="1">
    <citation type="submission" date="2020-04" db="EMBL/GenBank/DDBJ databases">
        <title>Pseudoalteromonas caenipelagi sp. nov., isolated from a tidal flat.</title>
        <authorList>
            <person name="Park S."/>
            <person name="Yoon J.-H."/>
        </authorList>
    </citation>
    <scope>NUCLEOTIDE SEQUENCE [LARGE SCALE GENOMIC DNA]</scope>
    <source>
        <strain evidence="5 6">JBTF-M23</strain>
    </source>
</reference>
<dbReference type="InterPro" id="IPR018060">
    <property type="entry name" value="HTH_AraC"/>
</dbReference>
<accession>A0A849VHA9</accession>
<gene>
    <name evidence="5" type="ORF">HG263_19350</name>
</gene>
<keyword evidence="6" id="KW-1185">Reference proteome</keyword>
<sequence>MKTLFLEPGLFAIRTQVLDTQMHQHALIQLTLPDQQSSLAVVNQAPVHNMISLLKANIPHQLTMQQGWVILIEPSSQLGIQASNLLANNDVVTWPLNAQDNNSNNLTDLLARVKLTYTTNTELYDAHLDPRITALLKQLNRCFNQDCLKPEHWLAKDIAQSLGLSKSRFLHVFKDNMQLPWRPYLLWRRLMCAIQSLSRGETATQAAYIAGFADSAHLSRTFKKQFGITLRSAIACVKKSTS</sequence>
<dbReference type="Gene3D" id="1.10.10.60">
    <property type="entry name" value="Homeodomain-like"/>
    <property type="match status" value="1"/>
</dbReference>
<dbReference type="PANTHER" id="PTHR43280">
    <property type="entry name" value="ARAC-FAMILY TRANSCRIPTIONAL REGULATOR"/>
    <property type="match status" value="1"/>
</dbReference>
<dbReference type="Pfam" id="PF12833">
    <property type="entry name" value="HTH_18"/>
    <property type="match status" value="1"/>
</dbReference>
<dbReference type="InterPro" id="IPR009057">
    <property type="entry name" value="Homeodomain-like_sf"/>
</dbReference>
<evidence type="ECO:0000256" key="1">
    <source>
        <dbReference type="ARBA" id="ARBA00023015"/>
    </source>
</evidence>
<dbReference type="GO" id="GO:0043565">
    <property type="term" value="F:sequence-specific DNA binding"/>
    <property type="evidence" value="ECO:0007669"/>
    <property type="project" value="InterPro"/>
</dbReference>
<proteinExistence type="predicted"/>
<dbReference type="SUPFAM" id="SSF46689">
    <property type="entry name" value="Homeodomain-like"/>
    <property type="match status" value="1"/>
</dbReference>
<keyword evidence="1" id="KW-0805">Transcription regulation</keyword>
<dbReference type="GO" id="GO:0003700">
    <property type="term" value="F:DNA-binding transcription factor activity"/>
    <property type="evidence" value="ECO:0007669"/>
    <property type="project" value="InterPro"/>
</dbReference>
<dbReference type="RefSeq" id="WP_171627721.1">
    <property type="nucleotide sequence ID" value="NZ_JABBPG010000011.1"/>
</dbReference>